<evidence type="ECO:0000313" key="4">
    <source>
        <dbReference type="Proteomes" id="UP000325302"/>
    </source>
</evidence>
<feature type="transmembrane region" description="Helical" evidence="1">
    <location>
        <begin position="80"/>
        <end position="105"/>
    </location>
</feature>
<dbReference type="Gene3D" id="3.30.565.10">
    <property type="entry name" value="Histidine kinase-like ATPase, C-terminal domain"/>
    <property type="match status" value="1"/>
</dbReference>
<dbReference type="SUPFAM" id="SSF55874">
    <property type="entry name" value="ATPase domain of HSP90 chaperone/DNA topoisomerase II/histidine kinase"/>
    <property type="match status" value="1"/>
</dbReference>
<dbReference type="EMBL" id="SMRS01000001">
    <property type="protein sequence ID" value="KAA0876650.1"/>
    <property type="molecule type" value="Genomic_DNA"/>
</dbReference>
<name>A0A5A9W777_9GAMM</name>
<dbReference type="InterPro" id="IPR036890">
    <property type="entry name" value="HATPase_C_sf"/>
</dbReference>
<organism evidence="3 4">
    <name type="scientific">Nitrincola tapanii</name>
    <dbReference type="NCBI Taxonomy" id="1708751"/>
    <lineage>
        <taxon>Bacteria</taxon>
        <taxon>Pseudomonadati</taxon>
        <taxon>Pseudomonadota</taxon>
        <taxon>Gammaproteobacteria</taxon>
        <taxon>Oceanospirillales</taxon>
        <taxon>Oceanospirillaceae</taxon>
        <taxon>Nitrincola</taxon>
    </lineage>
</organism>
<keyword evidence="4" id="KW-1185">Reference proteome</keyword>
<feature type="transmembrane region" description="Helical" evidence="1">
    <location>
        <begin position="120"/>
        <end position="139"/>
    </location>
</feature>
<accession>A0A5A9W777</accession>
<keyword evidence="1" id="KW-0812">Transmembrane</keyword>
<comment type="caution">
    <text evidence="3">The sequence shown here is derived from an EMBL/GenBank/DDBJ whole genome shotgun (WGS) entry which is preliminary data.</text>
</comment>
<reference evidence="3 4" key="1">
    <citation type="submission" date="2019-03" db="EMBL/GenBank/DDBJ databases">
        <title>Nitrincola sp. nov. isolated from an Indian soda lake.</title>
        <authorList>
            <person name="Joshi A."/>
            <person name="Thite S.V."/>
            <person name="Joseph N."/>
            <person name="Dhotre D."/>
            <person name="Moorthy M."/>
            <person name="Shouche Y.S."/>
        </authorList>
    </citation>
    <scope>NUCLEOTIDE SEQUENCE [LARGE SCALE GENOMIC DNA]</scope>
    <source>
        <strain evidence="3 4">MEB193</strain>
    </source>
</reference>
<dbReference type="RefSeq" id="WP_149389900.1">
    <property type="nucleotide sequence ID" value="NZ_SMRS01000001.1"/>
</dbReference>
<dbReference type="Pfam" id="PF06580">
    <property type="entry name" value="His_kinase"/>
    <property type="match status" value="1"/>
</dbReference>
<evidence type="ECO:0000313" key="3">
    <source>
        <dbReference type="EMBL" id="KAA0876650.1"/>
    </source>
</evidence>
<dbReference type="PANTHER" id="PTHR34220:SF7">
    <property type="entry name" value="SENSOR HISTIDINE KINASE YPDA"/>
    <property type="match status" value="1"/>
</dbReference>
<sequence>MVKAGLKPNTTTPQLCQSKLVFRALVLAQAVAILLALAPGVQEDRWLRLGFTTLFVQWVTLLTLFLLCGLQKKLQHLSPAYFASIACLLLLSCTTLVSLVAYFILTQKGWEAGTNLELFLIHNLLVALILGIIGFQFYLMHEERNALISAQSRSELDALQARIRPHFLFNSLNTAAELTHSNAPAAESLLLNLATLFRAALKAGEESTLKSEITLAQAYLDLEQWRLGERLNIDWQQPEPLLDIPLPTLTLQPLLENAINHGIERLPKGGYIKIQILSSQKSTSIVITNPLPNCTDDSPGNGVALDNIRKRLELNLGAQAKLITGHNDQIYRVKLVIPHANTDR</sequence>
<keyword evidence="1" id="KW-1133">Transmembrane helix</keyword>
<dbReference type="GO" id="GO:0000155">
    <property type="term" value="F:phosphorelay sensor kinase activity"/>
    <property type="evidence" value="ECO:0007669"/>
    <property type="project" value="InterPro"/>
</dbReference>
<dbReference type="InterPro" id="IPR010559">
    <property type="entry name" value="Sig_transdc_His_kin_internal"/>
</dbReference>
<dbReference type="GO" id="GO:0016020">
    <property type="term" value="C:membrane"/>
    <property type="evidence" value="ECO:0007669"/>
    <property type="project" value="InterPro"/>
</dbReference>
<gene>
    <name evidence="3" type="ORF">E1H14_00650</name>
</gene>
<feature type="domain" description="Signal transduction histidine kinase internal region" evidence="2">
    <location>
        <begin position="154"/>
        <end position="231"/>
    </location>
</feature>
<feature type="transmembrane region" description="Helical" evidence="1">
    <location>
        <begin position="46"/>
        <end position="68"/>
    </location>
</feature>
<dbReference type="Proteomes" id="UP000325302">
    <property type="component" value="Unassembled WGS sequence"/>
</dbReference>
<dbReference type="PANTHER" id="PTHR34220">
    <property type="entry name" value="SENSOR HISTIDINE KINASE YPDA"/>
    <property type="match status" value="1"/>
</dbReference>
<keyword evidence="3" id="KW-0808">Transferase</keyword>
<keyword evidence="3" id="KW-0418">Kinase</keyword>
<dbReference type="InterPro" id="IPR050640">
    <property type="entry name" value="Bact_2-comp_sensor_kinase"/>
</dbReference>
<evidence type="ECO:0000259" key="2">
    <source>
        <dbReference type="Pfam" id="PF06580"/>
    </source>
</evidence>
<dbReference type="OrthoDB" id="2514702at2"/>
<feature type="transmembrane region" description="Helical" evidence="1">
    <location>
        <begin position="20"/>
        <end position="40"/>
    </location>
</feature>
<proteinExistence type="predicted"/>
<evidence type="ECO:0000256" key="1">
    <source>
        <dbReference type="SAM" id="Phobius"/>
    </source>
</evidence>
<keyword evidence="1" id="KW-0472">Membrane</keyword>
<protein>
    <submittedName>
        <fullName evidence="3">Sensor histidine kinase</fullName>
    </submittedName>
</protein>
<dbReference type="AlphaFoldDB" id="A0A5A9W777"/>